<reference evidence="11 12" key="1">
    <citation type="submission" date="2019-02" db="EMBL/GenBank/DDBJ databases">
        <title>Genome sequencing of the rare red list fungi Hericium alpestre (H. flagellum).</title>
        <authorList>
            <person name="Buettner E."/>
            <person name="Kellner H."/>
        </authorList>
    </citation>
    <scope>NUCLEOTIDE SEQUENCE [LARGE SCALE GENOMIC DNA]</scope>
    <source>
        <strain evidence="11 12">DSM 108284</strain>
    </source>
</reference>
<evidence type="ECO:0000256" key="4">
    <source>
        <dbReference type="ARBA" id="ARBA00022617"/>
    </source>
</evidence>
<evidence type="ECO:0000256" key="6">
    <source>
        <dbReference type="ARBA" id="ARBA00023002"/>
    </source>
</evidence>
<keyword evidence="5 9" id="KW-0479">Metal-binding</keyword>
<evidence type="ECO:0000256" key="1">
    <source>
        <dbReference type="ARBA" id="ARBA00001971"/>
    </source>
</evidence>
<gene>
    <name evidence="11" type="ORF">EWM64_g3801</name>
</gene>
<dbReference type="AlphaFoldDB" id="A0A4Y9ZZ89"/>
<keyword evidence="8" id="KW-0503">Monooxygenase</keyword>
<keyword evidence="7 9" id="KW-0408">Iron</keyword>
<evidence type="ECO:0000256" key="8">
    <source>
        <dbReference type="ARBA" id="ARBA00023033"/>
    </source>
</evidence>
<dbReference type="GO" id="GO:0005506">
    <property type="term" value="F:iron ion binding"/>
    <property type="evidence" value="ECO:0007669"/>
    <property type="project" value="InterPro"/>
</dbReference>
<protein>
    <recommendedName>
        <fullName evidence="13">Cytochrome P450</fullName>
    </recommendedName>
</protein>
<dbReference type="GO" id="GO:0016705">
    <property type="term" value="F:oxidoreductase activity, acting on paired donors, with incorporation or reduction of molecular oxygen"/>
    <property type="evidence" value="ECO:0007669"/>
    <property type="project" value="InterPro"/>
</dbReference>
<dbReference type="PRINTS" id="PR00465">
    <property type="entry name" value="EP450IV"/>
</dbReference>
<dbReference type="Pfam" id="PF00067">
    <property type="entry name" value="p450"/>
    <property type="match status" value="1"/>
</dbReference>
<dbReference type="EMBL" id="SFCI01000374">
    <property type="protein sequence ID" value="TFY80206.1"/>
    <property type="molecule type" value="Genomic_DNA"/>
</dbReference>
<keyword evidence="4 9" id="KW-0349">Heme</keyword>
<dbReference type="InterPro" id="IPR001128">
    <property type="entry name" value="Cyt_P450"/>
</dbReference>
<evidence type="ECO:0000313" key="12">
    <source>
        <dbReference type="Proteomes" id="UP000298061"/>
    </source>
</evidence>
<comment type="cofactor">
    <cofactor evidence="1 9">
        <name>heme</name>
        <dbReference type="ChEBI" id="CHEBI:30413"/>
    </cofactor>
</comment>
<evidence type="ECO:0000256" key="2">
    <source>
        <dbReference type="ARBA" id="ARBA00005179"/>
    </source>
</evidence>
<keyword evidence="6" id="KW-0560">Oxidoreductase</keyword>
<evidence type="ECO:0000313" key="11">
    <source>
        <dbReference type="EMBL" id="TFY80206.1"/>
    </source>
</evidence>
<accession>A0A4Y9ZZ89</accession>
<dbReference type="PANTHER" id="PTHR24305:SF166">
    <property type="entry name" value="CYTOCHROME P450 12A4, MITOCHONDRIAL-RELATED"/>
    <property type="match status" value="1"/>
</dbReference>
<dbReference type="PRINTS" id="PR00385">
    <property type="entry name" value="P450"/>
</dbReference>
<evidence type="ECO:0000256" key="7">
    <source>
        <dbReference type="ARBA" id="ARBA00023004"/>
    </source>
</evidence>
<evidence type="ECO:0000256" key="5">
    <source>
        <dbReference type="ARBA" id="ARBA00022723"/>
    </source>
</evidence>
<comment type="pathway">
    <text evidence="2">Secondary metabolite biosynthesis.</text>
</comment>
<organism evidence="11 12">
    <name type="scientific">Hericium alpestre</name>
    <dbReference type="NCBI Taxonomy" id="135208"/>
    <lineage>
        <taxon>Eukaryota</taxon>
        <taxon>Fungi</taxon>
        <taxon>Dikarya</taxon>
        <taxon>Basidiomycota</taxon>
        <taxon>Agaricomycotina</taxon>
        <taxon>Agaricomycetes</taxon>
        <taxon>Russulales</taxon>
        <taxon>Hericiaceae</taxon>
        <taxon>Hericium</taxon>
    </lineage>
</organism>
<keyword evidence="12" id="KW-1185">Reference proteome</keyword>
<dbReference type="GO" id="GO:0004497">
    <property type="term" value="F:monooxygenase activity"/>
    <property type="evidence" value="ECO:0007669"/>
    <property type="project" value="UniProtKB-KW"/>
</dbReference>
<dbReference type="InterPro" id="IPR002403">
    <property type="entry name" value="Cyt_P450_E_grp-IV"/>
</dbReference>
<dbReference type="Gene3D" id="1.10.630.10">
    <property type="entry name" value="Cytochrome P450"/>
    <property type="match status" value="2"/>
</dbReference>
<evidence type="ECO:0000256" key="10">
    <source>
        <dbReference type="SAM" id="Phobius"/>
    </source>
</evidence>
<keyword evidence="10" id="KW-0472">Membrane</keyword>
<evidence type="ECO:0008006" key="13">
    <source>
        <dbReference type="Google" id="ProtNLM"/>
    </source>
</evidence>
<name>A0A4Y9ZZ89_9AGAM</name>
<keyword evidence="10" id="KW-0812">Transmembrane</keyword>
<sequence>MSFAQAVLPAIAAILASVLVYALVLLVFGFYRASKSPLRDLRGPPSLSWKSGSVTNVWELDAPEFFESIIKEYGPTLKYHSFFNMDKLFTVDLKAINHILNHSMEFYRSDAVRYSLEEILAYSFNASGLLVVEGQQHKQQAHDNQSNELYEAIRTMMSADSFSLSFLVPLMFPPARYVPTERYRKMAKCLATIRRIGIQIVAEKKAAVLASLGTQEKGFERQDFAGRDLISLLIKASLAVDLPESARLSDDDLVCQIPTFIVAGHETTSVSLAWTLFHLCLNTKAQDKLRAEVTAFHTDAPTMNELNTLPYLDAVMREALRVDGPVSGSEPVACEDCIIPVDSEYLDKYGKVRREIRLNKGDPILIPVREINKSKELWGEDAVEFIPERWEHPPEAARNIPSTYSNILSFLAGPHDCIGYRFSIIEAKAVLFTLIRSFKFALALPKEQIIWKTMVVGRPYSYPPKVMIMAGPECRLSDINSSPAHS</sequence>
<dbReference type="Proteomes" id="UP000298061">
    <property type="component" value="Unassembled WGS sequence"/>
</dbReference>
<dbReference type="STRING" id="135208.A0A4Y9ZZ89"/>
<proteinExistence type="inferred from homology"/>
<dbReference type="PANTHER" id="PTHR24305">
    <property type="entry name" value="CYTOCHROME P450"/>
    <property type="match status" value="1"/>
</dbReference>
<dbReference type="GO" id="GO:0020037">
    <property type="term" value="F:heme binding"/>
    <property type="evidence" value="ECO:0007669"/>
    <property type="project" value="InterPro"/>
</dbReference>
<evidence type="ECO:0000256" key="9">
    <source>
        <dbReference type="PIRSR" id="PIRSR602403-1"/>
    </source>
</evidence>
<dbReference type="OrthoDB" id="1470350at2759"/>
<dbReference type="InterPro" id="IPR050121">
    <property type="entry name" value="Cytochrome_P450_monoxygenase"/>
</dbReference>
<feature type="binding site" description="axial binding residue" evidence="9">
    <location>
        <position position="417"/>
    </location>
    <ligand>
        <name>heme</name>
        <dbReference type="ChEBI" id="CHEBI:30413"/>
    </ligand>
    <ligandPart>
        <name>Fe</name>
        <dbReference type="ChEBI" id="CHEBI:18248"/>
    </ligandPart>
</feature>
<comment type="similarity">
    <text evidence="3">Belongs to the cytochrome P450 family.</text>
</comment>
<comment type="caution">
    <text evidence="11">The sequence shown here is derived from an EMBL/GenBank/DDBJ whole genome shotgun (WGS) entry which is preliminary data.</text>
</comment>
<dbReference type="SUPFAM" id="SSF48264">
    <property type="entry name" value="Cytochrome P450"/>
    <property type="match status" value="1"/>
</dbReference>
<feature type="transmembrane region" description="Helical" evidence="10">
    <location>
        <begin position="6"/>
        <end position="31"/>
    </location>
</feature>
<evidence type="ECO:0000256" key="3">
    <source>
        <dbReference type="ARBA" id="ARBA00010617"/>
    </source>
</evidence>
<dbReference type="InterPro" id="IPR036396">
    <property type="entry name" value="Cyt_P450_sf"/>
</dbReference>
<keyword evidence="10" id="KW-1133">Transmembrane helix</keyword>